<feature type="transmembrane region" description="Helical" evidence="5">
    <location>
        <begin position="226"/>
        <end position="246"/>
    </location>
</feature>
<evidence type="ECO:0000256" key="2">
    <source>
        <dbReference type="ARBA" id="ARBA00022692"/>
    </source>
</evidence>
<dbReference type="PANTHER" id="PTHR43424:SF1">
    <property type="entry name" value="LOCUS PUTATIVE PROTEIN 1-RELATED"/>
    <property type="match status" value="1"/>
</dbReference>
<dbReference type="Proteomes" id="UP001597441">
    <property type="component" value="Unassembled WGS sequence"/>
</dbReference>
<feature type="transmembrane region" description="Helical" evidence="5">
    <location>
        <begin position="58"/>
        <end position="81"/>
    </location>
</feature>
<feature type="transmembrane region" description="Helical" evidence="5">
    <location>
        <begin position="102"/>
        <end position="121"/>
    </location>
</feature>
<evidence type="ECO:0000313" key="6">
    <source>
        <dbReference type="EMBL" id="MFD2535847.1"/>
    </source>
</evidence>
<dbReference type="EMBL" id="JBHULK010000005">
    <property type="protein sequence ID" value="MFD2535847.1"/>
    <property type="molecule type" value="Genomic_DNA"/>
</dbReference>
<keyword evidence="2 5" id="KW-0812">Transmembrane</keyword>
<keyword evidence="3 5" id="KW-1133">Transmembrane helix</keyword>
<sequence>MVFKSLINKFKELRKNEGFNKYLKNTFWLFLEKFLKFFSTIIIGGFVARYLGPADFGALNYCISFVLIFAPFSVLGLDGIIVKALVDDRYESKIILGTAFRLKLAGALILISIILLISLCFFDNDALGLYIIIISLTSIFQSFNVIDFFFQSKVKSKYVVYSNIIMLIISTIIKLYLIYSKGSLLSFVLLILFDSFLLASSLLYFYYNEGKTLSNWRFDFKIAKRLLSSSWPLMFSGIFIMLYMRIDQIMIQYLIGNQAVGKYAAAVRLGEASYFIPMVLSSSLFPAIINSRKKDINLYYDRIQKFFNLVSKISIISAVCITILADWLIEILYGIEYTESSQVLKIHIWASVFVFLGVASSKWFITEGLQRISFWRTLAGLVINIVGNLLFIERYGIIGAAVSTLLSQIMATFLFDFFHPKTKRIFFMKLKSLLIYKL</sequence>
<accession>A0ABW5JWT7</accession>
<feature type="transmembrane region" description="Helical" evidence="5">
    <location>
        <begin position="127"/>
        <end position="146"/>
    </location>
</feature>
<feature type="transmembrane region" description="Helical" evidence="5">
    <location>
        <begin position="372"/>
        <end position="391"/>
    </location>
</feature>
<feature type="transmembrane region" description="Helical" evidence="5">
    <location>
        <begin position="346"/>
        <end position="365"/>
    </location>
</feature>
<dbReference type="RefSeq" id="WP_388019143.1">
    <property type="nucleotide sequence ID" value="NZ_JBHUDT010000005.1"/>
</dbReference>
<name>A0ABW5JWT7_9FLAO</name>
<feature type="transmembrane region" description="Helical" evidence="5">
    <location>
        <begin position="34"/>
        <end position="52"/>
    </location>
</feature>
<dbReference type="PANTHER" id="PTHR43424">
    <property type="entry name" value="LOCUS PUTATIVE PROTEIN 1-RELATED"/>
    <property type="match status" value="1"/>
</dbReference>
<protein>
    <submittedName>
        <fullName evidence="6">Flippase</fullName>
    </submittedName>
</protein>
<evidence type="ECO:0000313" key="7">
    <source>
        <dbReference type="Proteomes" id="UP001597441"/>
    </source>
</evidence>
<evidence type="ECO:0000256" key="5">
    <source>
        <dbReference type="SAM" id="Phobius"/>
    </source>
</evidence>
<feature type="transmembrane region" description="Helical" evidence="5">
    <location>
        <begin position="272"/>
        <end position="289"/>
    </location>
</feature>
<keyword evidence="7" id="KW-1185">Reference proteome</keyword>
<reference evidence="7" key="1">
    <citation type="journal article" date="2019" name="Int. J. Syst. Evol. Microbiol.">
        <title>The Global Catalogue of Microorganisms (GCM) 10K type strain sequencing project: providing services to taxonomists for standard genome sequencing and annotation.</title>
        <authorList>
            <consortium name="The Broad Institute Genomics Platform"/>
            <consortium name="The Broad Institute Genome Sequencing Center for Infectious Disease"/>
            <person name="Wu L."/>
            <person name="Ma J."/>
        </authorList>
    </citation>
    <scope>NUCLEOTIDE SEQUENCE [LARGE SCALE GENOMIC DNA]</scope>
    <source>
        <strain evidence="7">KCTC 42903</strain>
    </source>
</reference>
<feature type="transmembrane region" description="Helical" evidence="5">
    <location>
        <begin position="397"/>
        <end position="418"/>
    </location>
</feature>
<evidence type="ECO:0000256" key="4">
    <source>
        <dbReference type="ARBA" id="ARBA00023136"/>
    </source>
</evidence>
<dbReference type="InterPro" id="IPR002797">
    <property type="entry name" value="Polysacc_synth"/>
</dbReference>
<comment type="subcellular location">
    <subcellularLocation>
        <location evidence="1">Membrane</location>
        <topology evidence="1">Multi-pass membrane protein</topology>
    </subcellularLocation>
</comment>
<comment type="caution">
    <text evidence="6">The sequence shown here is derived from an EMBL/GenBank/DDBJ whole genome shotgun (WGS) entry which is preliminary data.</text>
</comment>
<feature type="transmembrane region" description="Helical" evidence="5">
    <location>
        <begin position="185"/>
        <end position="206"/>
    </location>
</feature>
<dbReference type="InterPro" id="IPR052556">
    <property type="entry name" value="PolySynth_Transporter"/>
</dbReference>
<feature type="transmembrane region" description="Helical" evidence="5">
    <location>
        <begin position="158"/>
        <end position="179"/>
    </location>
</feature>
<gene>
    <name evidence="6" type="ORF">ACFSQS_12100</name>
</gene>
<evidence type="ECO:0000256" key="3">
    <source>
        <dbReference type="ARBA" id="ARBA00022989"/>
    </source>
</evidence>
<dbReference type="CDD" id="cd13128">
    <property type="entry name" value="MATE_Wzx_like"/>
    <property type="match status" value="1"/>
</dbReference>
<evidence type="ECO:0000256" key="1">
    <source>
        <dbReference type="ARBA" id="ARBA00004141"/>
    </source>
</evidence>
<feature type="transmembrane region" description="Helical" evidence="5">
    <location>
        <begin position="309"/>
        <end position="334"/>
    </location>
</feature>
<organism evidence="6 7">
    <name type="scientific">Gelatiniphilus marinus</name>
    <dbReference type="NCBI Taxonomy" id="1759464"/>
    <lineage>
        <taxon>Bacteria</taxon>
        <taxon>Pseudomonadati</taxon>
        <taxon>Bacteroidota</taxon>
        <taxon>Flavobacteriia</taxon>
        <taxon>Flavobacteriales</taxon>
        <taxon>Flavobacteriaceae</taxon>
        <taxon>Gelatiniphilus</taxon>
    </lineage>
</organism>
<proteinExistence type="predicted"/>
<dbReference type="Pfam" id="PF01943">
    <property type="entry name" value="Polysacc_synt"/>
    <property type="match status" value="1"/>
</dbReference>
<keyword evidence="4 5" id="KW-0472">Membrane</keyword>